<keyword evidence="3" id="KW-1133">Transmembrane helix</keyword>
<dbReference type="SUPFAM" id="SSF51735">
    <property type="entry name" value="NAD(P)-binding Rossmann-fold domains"/>
    <property type="match status" value="1"/>
</dbReference>
<name>A0A423X3A3_9PEZI</name>
<comment type="similarity">
    <text evidence="1">Belongs to the 3-beta-HSD family.</text>
</comment>
<keyword evidence="6" id="KW-1185">Reference proteome</keyword>
<feature type="transmembrane region" description="Helical" evidence="3">
    <location>
        <begin position="150"/>
        <end position="171"/>
    </location>
</feature>
<dbReference type="InterPro" id="IPR050177">
    <property type="entry name" value="Lipid_A_modif_metabolic_enz"/>
</dbReference>
<evidence type="ECO:0000256" key="3">
    <source>
        <dbReference type="SAM" id="Phobius"/>
    </source>
</evidence>
<keyword evidence="3" id="KW-0812">Transmembrane</keyword>
<evidence type="ECO:0000313" key="5">
    <source>
        <dbReference type="EMBL" id="ROW10384.1"/>
    </source>
</evidence>
<reference evidence="5 6" key="1">
    <citation type="submission" date="2015-09" db="EMBL/GenBank/DDBJ databases">
        <title>Host preference determinants of Valsa canker pathogens revealed by comparative genomics.</title>
        <authorList>
            <person name="Yin Z."/>
            <person name="Huang L."/>
        </authorList>
    </citation>
    <scope>NUCLEOTIDE SEQUENCE [LARGE SCALE GENOMIC DNA]</scope>
    <source>
        <strain evidence="5 6">03-1</strain>
    </source>
</reference>
<dbReference type="GO" id="GO:0006694">
    <property type="term" value="P:steroid biosynthetic process"/>
    <property type="evidence" value="ECO:0007669"/>
    <property type="project" value="InterPro"/>
</dbReference>
<dbReference type="PANTHER" id="PTHR43245:SF51">
    <property type="entry name" value="SHORT CHAIN DEHYDROGENASE_REDUCTASE FAMILY 42E, MEMBER 2"/>
    <property type="match status" value="1"/>
</dbReference>
<dbReference type="AlphaFoldDB" id="A0A423X3A3"/>
<dbReference type="Proteomes" id="UP000283895">
    <property type="component" value="Unassembled WGS sequence"/>
</dbReference>
<protein>
    <recommendedName>
        <fullName evidence="4">3-beta hydroxysteroid dehydrogenase/isomerase domain-containing protein</fullName>
    </recommendedName>
</protein>
<dbReference type="STRING" id="356882.A0A423X3A3"/>
<evidence type="ECO:0000256" key="2">
    <source>
        <dbReference type="ARBA" id="ARBA00023002"/>
    </source>
</evidence>
<dbReference type="GO" id="GO:0016616">
    <property type="term" value="F:oxidoreductase activity, acting on the CH-OH group of donors, NAD or NADP as acceptor"/>
    <property type="evidence" value="ECO:0007669"/>
    <property type="project" value="InterPro"/>
</dbReference>
<proteinExistence type="inferred from homology"/>
<comment type="caution">
    <text evidence="5">The sequence shown here is derived from an EMBL/GenBank/DDBJ whole genome shotgun (WGS) entry which is preliminary data.</text>
</comment>
<evidence type="ECO:0000259" key="4">
    <source>
        <dbReference type="Pfam" id="PF01073"/>
    </source>
</evidence>
<dbReference type="OrthoDB" id="10058185at2759"/>
<gene>
    <name evidence="5" type="ORF">VMCG_02024</name>
</gene>
<sequence>MPVLGSQSQTLIYSLTKGIAETEILAANRSDGDASMLTVSIRPALIFGERDDTCAGKIIANARQGKAHYQFGSGKNLCDLVYIPNLIDAHILAAKALVRAYGKAPPAPEIRVDGEAFLVLNEKPVLFWEFQRNLAASAGYPVKPEEVLAIPIWLAFCMGAISEWITWVFTLGKKAPIISRRTVRASTIPRTFNGEKARRVLGYRPKINLEEAVARTGRWYREEERKQAEAKKRI</sequence>
<dbReference type="EMBL" id="LKEA01000003">
    <property type="protein sequence ID" value="ROW10384.1"/>
    <property type="molecule type" value="Genomic_DNA"/>
</dbReference>
<evidence type="ECO:0000256" key="1">
    <source>
        <dbReference type="ARBA" id="ARBA00009219"/>
    </source>
</evidence>
<organism evidence="5 6">
    <name type="scientific">Cytospora schulzeri</name>
    <dbReference type="NCBI Taxonomy" id="448051"/>
    <lineage>
        <taxon>Eukaryota</taxon>
        <taxon>Fungi</taxon>
        <taxon>Dikarya</taxon>
        <taxon>Ascomycota</taxon>
        <taxon>Pezizomycotina</taxon>
        <taxon>Sordariomycetes</taxon>
        <taxon>Sordariomycetidae</taxon>
        <taxon>Diaporthales</taxon>
        <taxon>Cytosporaceae</taxon>
        <taxon>Cytospora</taxon>
    </lineage>
</organism>
<dbReference type="InterPro" id="IPR002225">
    <property type="entry name" value="3Beta_OHSteriod_DH/Estase"/>
</dbReference>
<feature type="domain" description="3-beta hydroxysteroid dehydrogenase/isomerase" evidence="4">
    <location>
        <begin position="12"/>
        <end position="143"/>
    </location>
</feature>
<keyword evidence="2" id="KW-0560">Oxidoreductase</keyword>
<keyword evidence="3" id="KW-0472">Membrane</keyword>
<dbReference type="InterPro" id="IPR036291">
    <property type="entry name" value="NAD(P)-bd_dom_sf"/>
</dbReference>
<dbReference type="Gene3D" id="3.40.50.720">
    <property type="entry name" value="NAD(P)-binding Rossmann-like Domain"/>
    <property type="match status" value="1"/>
</dbReference>
<dbReference type="PANTHER" id="PTHR43245">
    <property type="entry name" value="BIFUNCTIONAL POLYMYXIN RESISTANCE PROTEIN ARNA"/>
    <property type="match status" value="1"/>
</dbReference>
<dbReference type="Pfam" id="PF01073">
    <property type="entry name" value="3Beta_HSD"/>
    <property type="match status" value="1"/>
</dbReference>
<accession>A0A423X3A3</accession>
<evidence type="ECO:0000313" key="6">
    <source>
        <dbReference type="Proteomes" id="UP000283895"/>
    </source>
</evidence>